<accession>A0A4Y2R521</accession>
<dbReference type="InterPro" id="IPR009057">
    <property type="entry name" value="Homeodomain-like_sf"/>
</dbReference>
<gene>
    <name evidence="3" type="ORF">AVEN_74096_1</name>
</gene>
<dbReference type="GO" id="GO:0003677">
    <property type="term" value="F:DNA binding"/>
    <property type="evidence" value="ECO:0007669"/>
    <property type="project" value="InterPro"/>
</dbReference>
<keyword evidence="4" id="KW-1185">Reference proteome</keyword>
<comment type="subcellular location">
    <subcellularLocation>
        <location evidence="1">Nucleus</location>
    </subcellularLocation>
</comment>
<evidence type="ECO:0000256" key="1">
    <source>
        <dbReference type="ARBA" id="ARBA00004123"/>
    </source>
</evidence>
<comment type="caution">
    <text evidence="3">The sequence shown here is derived from an EMBL/GenBank/DDBJ whole genome shotgun (WGS) entry which is preliminary data.</text>
</comment>
<dbReference type="Pfam" id="PF04218">
    <property type="entry name" value="CENP-B_N"/>
    <property type="match status" value="1"/>
</dbReference>
<dbReference type="Proteomes" id="UP000499080">
    <property type="component" value="Unassembled WGS sequence"/>
</dbReference>
<organism evidence="3 4">
    <name type="scientific">Araneus ventricosus</name>
    <name type="common">Orbweaver spider</name>
    <name type="synonym">Epeira ventricosa</name>
    <dbReference type="NCBI Taxonomy" id="182803"/>
    <lineage>
        <taxon>Eukaryota</taxon>
        <taxon>Metazoa</taxon>
        <taxon>Ecdysozoa</taxon>
        <taxon>Arthropoda</taxon>
        <taxon>Chelicerata</taxon>
        <taxon>Arachnida</taxon>
        <taxon>Araneae</taxon>
        <taxon>Araneomorphae</taxon>
        <taxon>Entelegynae</taxon>
        <taxon>Araneoidea</taxon>
        <taxon>Araneidae</taxon>
        <taxon>Araneus</taxon>
    </lineage>
</organism>
<sequence length="116" mass="13085">MAGIERKLNVLSIDEKMKILKFLDGNPLMKESEIAVKFVVPASTISTIIKNREVVEHSESAFLPDSVCEEWIKDIPALVKGYEPKNIFSADEMGLFYQSVPDKTAMFKDESKAKFV</sequence>
<dbReference type="GO" id="GO:0005634">
    <property type="term" value="C:nucleus"/>
    <property type="evidence" value="ECO:0007669"/>
    <property type="project" value="UniProtKB-SubCell"/>
</dbReference>
<proteinExistence type="predicted"/>
<evidence type="ECO:0000313" key="4">
    <source>
        <dbReference type="Proteomes" id="UP000499080"/>
    </source>
</evidence>
<dbReference type="OrthoDB" id="6511796at2759"/>
<dbReference type="EMBL" id="BGPR01225340">
    <property type="protein sequence ID" value="GBN70804.1"/>
    <property type="molecule type" value="Genomic_DNA"/>
</dbReference>
<dbReference type="InterPro" id="IPR007889">
    <property type="entry name" value="HTH_Psq"/>
</dbReference>
<dbReference type="AlphaFoldDB" id="A0A4Y2R521"/>
<name>A0A4Y2R521_ARAVE</name>
<dbReference type="Gene3D" id="1.10.10.60">
    <property type="entry name" value="Homeodomain-like"/>
    <property type="match status" value="1"/>
</dbReference>
<protein>
    <recommendedName>
        <fullName evidence="2">HTH psq-type domain-containing protein</fullName>
    </recommendedName>
</protein>
<reference evidence="3 4" key="1">
    <citation type="journal article" date="2019" name="Sci. Rep.">
        <title>Orb-weaving spider Araneus ventricosus genome elucidates the spidroin gene catalogue.</title>
        <authorList>
            <person name="Kono N."/>
            <person name="Nakamura H."/>
            <person name="Ohtoshi R."/>
            <person name="Moran D.A.P."/>
            <person name="Shinohara A."/>
            <person name="Yoshida Y."/>
            <person name="Fujiwara M."/>
            <person name="Mori M."/>
            <person name="Tomita M."/>
            <person name="Arakawa K."/>
        </authorList>
    </citation>
    <scope>NUCLEOTIDE SEQUENCE [LARGE SCALE GENOMIC DNA]</scope>
</reference>
<evidence type="ECO:0000313" key="3">
    <source>
        <dbReference type="EMBL" id="GBN70804.1"/>
    </source>
</evidence>
<evidence type="ECO:0000259" key="2">
    <source>
        <dbReference type="Pfam" id="PF04218"/>
    </source>
</evidence>
<feature type="domain" description="HTH psq-type" evidence="2">
    <location>
        <begin position="6"/>
        <end position="53"/>
    </location>
</feature>
<dbReference type="SUPFAM" id="SSF46689">
    <property type="entry name" value="Homeodomain-like"/>
    <property type="match status" value="1"/>
</dbReference>